<dbReference type="Gene3D" id="3.30.1330.60">
    <property type="entry name" value="OmpA-like domain"/>
    <property type="match status" value="1"/>
</dbReference>
<dbReference type="InterPro" id="IPR006665">
    <property type="entry name" value="OmpA-like"/>
</dbReference>
<dbReference type="InterPro" id="IPR014169">
    <property type="entry name" value="Pal_lipo_C"/>
</dbReference>
<dbReference type="EMBL" id="CP119316">
    <property type="protein sequence ID" value="WEK47914.1"/>
    <property type="molecule type" value="Genomic_DNA"/>
</dbReference>
<comment type="function">
    <text evidence="8">Part of the Tol-Pal system, which plays a role in outer membrane invagination during cell division and is important for maintaining outer membrane integrity.</text>
</comment>
<dbReference type="InterPro" id="IPR006664">
    <property type="entry name" value="OMP_bac"/>
</dbReference>
<dbReference type="KEGG" id="acob:P0Y56_06355"/>
<dbReference type="PRINTS" id="PR01023">
    <property type="entry name" value="NAFLGMOTY"/>
</dbReference>
<dbReference type="GO" id="GO:0009279">
    <property type="term" value="C:cell outer membrane"/>
    <property type="evidence" value="ECO:0007669"/>
    <property type="project" value="UniProtKB-SubCell"/>
</dbReference>
<evidence type="ECO:0000256" key="7">
    <source>
        <dbReference type="ARBA" id="ARBA00023306"/>
    </source>
</evidence>
<keyword evidence="4 8" id="KW-0564">Palmitate</keyword>
<gene>
    <name evidence="8 12" type="primary">pal</name>
    <name evidence="12" type="ORF">P0Y56_06355</name>
</gene>
<keyword evidence="3 8" id="KW-0472">Membrane</keyword>
<evidence type="ECO:0000256" key="10">
    <source>
        <dbReference type="SAM" id="SignalP"/>
    </source>
</evidence>
<keyword evidence="5 8" id="KW-0998">Cell outer membrane</keyword>
<evidence type="ECO:0000259" key="11">
    <source>
        <dbReference type="PROSITE" id="PS51123"/>
    </source>
</evidence>
<evidence type="ECO:0000256" key="2">
    <source>
        <dbReference type="ARBA" id="ARBA00022729"/>
    </source>
</evidence>
<evidence type="ECO:0000256" key="4">
    <source>
        <dbReference type="ARBA" id="ARBA00023139"/>
    </source>
</evidence>
<dbReference type="Pfam" id="PF00691">
    <property type="entry name" value="OmpA"/>
    <property type="match status" value="1"/>
</dbReference>
<dbReference type="Proteomes" id="UP001218362">
    <property type="component" value="Chromosome"/>
</dbReference>
<evidence type="ECO:0000256" key="1">
    <source>
        <dbReference type="ARBA" id="ARBA00022618"/>
    </source>
</evidence>
<dbReference type="SUPFAM" id="SSF103088">
    <property type="entry name" value="OmpA-like"/>
    <property type="match status" value="1"/>
</dbReference>
<dbReference type="PROSITE" id="PS51123">
    <property type="entry name" value="OMPA_2"/>
    <property type="match status" value="1"/>
</dbReference>
<dbReference type="PANTHER" id="PTHR30329">
    <property type="entry name" value="STATOR ELEMENT OF FLAGELLAR MOTOR COMPLEX"/>
    <property type="match status" value="1"/>
</dbReference>
<evidence type="ECO:0000256" key="6">
    <source>
        <dbReference type="ARBA" id="ARBA00023288"/>
    </source>
</evidence>
<keyword evidence="7 8" id="KW-0131">Cell cycle</keyword>
<sequence length="177" mass="19003">MKRSVSTLAVTVMLAGALALGACSKKEKIADQLPPQPATVADNGGDTGPGPTDTVIPGSNADFLAQMNGRNVIYFDTDKFDVDSTDAAALRTQADWLMRYPNKRATIEGHCDERGTRDYNIALGERRANSAKNYLVSVGIDASRLTVVSYGKERPVALGSNEQAWAQNRRAATITID</sequence>
<dbReference type="AlphaFoldDB" id="A0AAJ5XBS0"/>
<protein>
    <recommendedName>
        <fullName evidence="8">Peptidoglycan-associated lipoprotein</fullName>
        <shortName evidence="8">PAL</shortName>
    </recommendedName>
</protein>
<evidence type="ECO:0000256" key="9">
    <source>
        <dbReference type="SAM" id="MobiDB-lite"/>
    </source>
</evidence>
<keyword evidence="2 8" id="KW-0732">Signal</keyword>
<feature type="signal peptide" evidence="10">
    <location>
        <begin position="1"/>
        <end position="21"/>
    </location>
</feature>
<accession>A0AAJ5XBS0</accession>
<evidence type="ECO:0000256" key="8">
    <source>
        <dbReference type="HAMAP-Rule" id="MF_02204"/>
    </source>
</evidence>
<dbReference type="CDD" id="cd07185">
    <property type="entry name" value="OmpA_C-like"/>
    <property type="match status" value="1"/>
</dbReference>
<feature type="domain" description="OmpA-like" evidence="11">
    <location>
        <begin position="62"/>
        <end position="177"/>
    </location>
</feature>
<proteinExistence type="inferred from homology"/>
<feature type="region of interest" description="Disordered" evidence="9">
    <location>
        <begin position="31"/>
        <end position="55"/>
    </location>
</feature>
<dbReference type="HAMAP" id="MF_02204">
    <property type="entry name" value="Pal"/>
    <property type="match status" value="1"/>
</dbReference>
<dbReference type="GO" id="GO:0051301">
    <property type="term" value="P:cell division"/>
    <property type="evidence" value="ECO:0007669"/>
    <property type="project" value="UniProtKB-UniRule"/>
</dbReference>
<keyword evidence="6 8" id="KW-0449">Lipoprotein</keyword>
<evidence type="ECO:0000256" key="3">
    <source>
        <dbReference type="ARBA" id="ARBA00023136"/>
    </source>
</evidence>
<dbReference type="PROSITE" id="PS51257">
    <property type="entry name" value="PROKAR_LIPOPROTEIN"/>
    <property type="match status" value="1"/>
</dbReference>
<feature type="chain" id="PRO_5042471093" description="Peptidoglycan-associated lipoprotein" evidence="10">
    <location>
        <begin position="22"/>
        <end position="177"/>
    </location>
</feature>
<organism evidence="12 13">
    <name type="scientific">Candidatus Andeanibacterium colombiense</name>
    <dbReference type="NCBI Taxonomy" id="3121345"/>
    <lineage>
        <taxon>Bacteria</taxon>
        <taxon>Pseudomonadati</taxon>
        <taxon>Pseudomonadota</taxon>
        <taxon>Alphaproteobacteria</taxon>
        <taxon>Sphingomonadales</taxon>
        <taxon>Sphingomonadaceae</taxon>
        <taxon>Candidatus Andeanibacterium</taxon>
    </lineage>
</organism>
<name>A0AAJ5XBS0_9SPHN</name>
<evidence type="ECO:0000313" key="13">
    <source>
        <dbReference type="Proteomes" id="UP001218362"/>
    </source>
</evidence>
<keyword evidence="1 8" id="KW-0132">Cell division</keyword>
<dbReference type="InterPro" id="IPR039001">
    <property type="entry name" value="Pal"/>
</dbReference>
<dbReference type="PANTHER" id="PTHR30329:SF21">
    <property type="entry name" value="LIPOPROTEIN YIAD-RELATED"/>
    <property type="match status" value="1"/>
</dbReference>
<dbReference type="NCBIfam" id="TIGR02802">
    <property type="entry name" value="Pal_lipo"/>
    <property type="match status" value="1"/>
</dbReference>
<dbReference type="InterPro" id="IPR036737">
    <property type="entry name" value="OmpA-like_sf"/>
</dbReference>
<comment type="subunit">
    <text evidence="8">The Tol-Pal system is composed of five core proteins: the inner membrane proteins TolA, TolQ and TolR, the periplasmic protein TolB and the outer membrane protein Pal. They form a network linking the inner and outer membranes and the peptidoglycan layer.</text>
</comment>
<evidence type="ECO:0000313" key="12">
    <source>
        <dbReference type="EMBL" id="WEK47914.1"/>
    </source>
</evidence>
<comment type="similarity">
    <text evidence="8">Belongs to the Pal lipoprotein family.</text>
</comment>
<comment type="subcellular location">
    <subcellularLocation>
        <location evidence="8">Cell outer membrane</location>
        <topology evidence="8">Lipid-anchor</topology>
    </subcellularLocation>
</comment>
<reference evidence="12" key="1">
    <citation type="submission" date="2023-03" db="EMBL/GenBank/DDBJ databases">
        <title>Andean soil-derived lignocellulolytic bacterial consortium as a source of novel taxa and putative plastic-active enzymes.</title>
        <authorList>
            <person name="Diaz-Garcia L."/>
            <person name="Chuvochina M."/>
            <person name="Feuerriegel G."/>
            <person name="Bunk B."/>
            <person name="Sproer C."/>
            <person name="Streit W.R."/>
            <person name="Rodriguez L.M."/>
            <person name="Overmann J."/>
            <person name="Jimenez D.J."/>
        </authorList>
    </citation>
    <scope>NUCLEOTIDE SEQUENCE</scope>
    <source>
        <strain evidence="12">MAG 26</strain>
    </source>
</reference>
<dbReference type="PRINTS" id="PR01021">
    <property type="entry name" value="OMPADOMAIN"/>
</dbReference>
<dbReference type="InterPro" id="IPR050330">
    <property type="entry name" value="Bact_OuterMem_StrucFunc"/>
</dbReference>
<evidence type="ECO:0000256" key="5">
    <source>
        <dbReference type="ARBA" id="ARBA00023237"/>
    </source>
</evidence>